<reference evidence="2 3" key="1">
    <citation type="submission" date="2015-04" db="EMBL/GenBank/DDBJ databases">
        <title>Complete genome sequence of Schizopora paradoxa KUC8140, a cosmopolitan wood degrader in East Asia.</title>
        <authorList>
            <consortium name="DOE Joint Genome Institute"/>
            <person name="Min B."/>
            <person name="Park H."/>
            <person name="Jang Y."/>
            <person name="Kim J.-J."/>
            <person name="Kim K.H."/>
            <person name="Pangilinan J."/>
            <person name="Lipzen A."/>
            <person name="Riley R."/>
            <person name="Grigoriev I.V."/>
            <person name="Spatafora J.W."/>
            <person name="Choi I.-G."/>
        </authorList>
    </citation>
    <scope>NUCLEOTIDE SEQUENCE [LARGE SCALE GENOMIC DNA]</scope>
    <source>
        <strain evidence="2 3">KUC8140</strain>
    </source>
</reference>
<feature type="compositionally biased region" description="Polar residues" evidence="1">
    <location>
        <begin position="116"/>
        <end position="131"/>
    </location>
</feature>
<feature type="region of interest" description="Disordered" evidence="1">
    <location>
        <begin position="100"/>
        <end position="131"/>
    </location>
</feature>
<proteinExistence type="predicted"/>
<dbReference type="Proteomes" id="UP000053477">
    <property type="component" value="Unassembled WGS sequence"/>
</dbReference>
<dbReference type="EMBL" id="KQ085906">
    <property type="protein sequence ID" value="KLO17337.1"/>
    <property type="molecule type" value="Genomic_DNA"/>
</dbReference>
<dbReference type="InParanoid" id="A0A0H2S0C1"/>
<organism evidence="2 3">
    <name type="scientific">Schizopora paradoxa</name>
    <dbReference type="NCBI Taxonomy" id="27342"/>
    <lineage>
        <taxon>Eukaryota</taxon>
        <taxon>Fungi</taxon>
        <taxon>Dikarya</taxon>
        <taxon>Basidiomycota</taxon>
        <taxon>Agaricomycotina</taxon>
        <taxon>Agaricomycetes</taxon>
        <taxon>Hymenochaetales</taxon>
        <taxon>Schizoporaceae</taxon>
        <taxon>Schizopora</taxon>
    </lineage>
</organism>
<dbReference type="AlphaFoldDB" id="A0A0H2S0C1"/>
<evidence type="ECO:0000256" key="1">
    <source>
        <dbReference type="SAM" id="MobiDB-lite"/>
    </source>
</evidence>
<gene>
    <name evidence="2" type="ORF">SCHPADRAFT_937194</name>
</gene>
<name>A0A0H2S0C1_9AGAM</name>
<keyword evidence="3" id="KW-1185">Reference proteome</keyword>
<accession>A0A0H2S0C1</accession>
<evidence type="ECO:0000313" key="2">
    <source>
        <dbReference type="EMBL" id="KLO17337.1"/>
    </source>
</evidence>
<sequence length="131" mass="14808">MTARYAEGMGVCDAVHGCWVLLCLLVELCTLPLKSRLVAERQVTLQKQLVSMKHHYTSNVILYVSANGTFPYTTVLMNIEKSTRAVTKVARQTANSRLRFSSKRRTCSPVDDHDQLSPQLESEPITQRLQQ</sequence>
<protein>
    <submittedName>
        <fullName evidence="2">Uncharacterized protein</fullName>
    </submittedName>
</protein>
<evidence type="ECO:0000313" key="3">
    <source>
        <dbReference type="Proteomes" id="UP000053477"/>
    </source>
</evidence>